<dbReference type="CDD" id="cd00038">
    <property type="entry name" value="CAP_ED"/>
    <property type="match status" value="1"/>
</dbReference>
<comment type="caution">
    <text evidence="5">Lacks conserved residue(s) required for the propagation of feature annotation.</text>
</comment>
<comment type="similarity">
    <text evidence="1">Belongs to the NTE family.</text>
</comment>
<name>A0A2G9YJT0_9BACT</name>
<feature type="short sequence motif" description="GXSXG" evidence="5">
    <location>
        <begin position="416"/>
        <end position="420"/>
    </location>
</feature>
<feature type="domain" description="Cyclic nucleotide-binding" evidence="7">
    <location>
        <begin position="15"/>
        <end position="118"/>
    </location>
</feature>
<dbReference type="Gene3D" id="2.60.120.10">
    <property type="entry name" value="Jelly Rolls"/>
    <property type="match status" value="1"/>
</dbReference>
<dbReference type="SMART" id="SM00100">
    <property type="entry name" value="cNMP"/>
    <property type="match status" value="1"/>
</dbReference>
<dbReference type="PROSITE" id="PS50042">
    <property type="entry name" value="CNMP_BINDING_3"/>
    <property type="match status" value="1"/>
</dbReference>
<dbReference type="InterPro" id="IPR000595">
    <property type="entry name" value="cNMP-bd_dom"/>
</dbReference>
<accession>A0A2G9YJT0</accession>
<dbReference type="SUPFAM" id="SSF52151">
    <property type="entry name" value="FabD/lysophospholipase-like"/>
    <property type="match status" value="1"/>
</dbReference>
<dbReference type="SUPFAM" id="SSF51206">
    <property type="entry name" value="cAMP-binding domain-like"/>
    <property type="match status" value="1"/>
</dbReference>
<feature type="short sequence motif" description="DGA/G" evidence="5">
    <location>
        <begin position="550"/>
        <end position="552"/>
    </location>
</feature>
<keyword evidence="2 5" id="KW-0378">Hydrolase</keyword>
<dbReference type="GO" id="GO:0004622">
    <property type="term" value="F:phosphatidylcholine lysophospholipase activity"/>
    <property type="evidence" value="ECO:0007669"/>
    <property type="project" value="UniProtKB-ARBA"/>
</dbReference>
<evidence type="ECO:0000256" key="5">
    <source>
        <dbReference type="PROSITE-ProRule" id="PRU01161"/>
    </source>
</evidence>
<reference evidence="9 10" key="1">
    <citation type="submission" date="2017-09" db="EMBL/GenBank/DDBJ databases">
        <title>Depth-based differentiation of microbial function through sediment-hosted aquifers and enrichment of novel symbionts in the deep terrestrial subsurface.</title>
        <authorList>
            <person name="Probst A.J."/>
            <person name="Ladd B."/>
            <person name="Jarett J.K."/>
            <person name="Geller-Mcgrath D.E."/>
            <person name="Sieber C.M."/>
            <person name="Emerson J.B."/>
            <person name="Anantharaman K."/>
            <person name="Thomas B.C."/>
            <person name="Malmstrom R."/>
            <person name="Stieglmeier M."/>
            <person name="Klingl A."/>
            <person name="Woyke T."/>
            <person name="Ryan C.M."/>
            <person name="Banfield J.F."/>
        </authorList>
    </citation>
    <scope>NUCLEOTIDE SEQUENCE [LARGE SCALE GENOMIC DNA]</scope>
    <source>
        <strain evidence="9">CG23_combo_of_CG06-09_8_20_14_all_41_10</strain>
    </source>
</reference>
<dbReference type="PROSITE" id="PS51635">
    <property type="entry name" value="PNPLA"/>
    <property type="match status" value="1"/>
</dbReference>
<feature type="coiled-coil region" evidence="6">
    <location>
        <begin position="297"/>
        <end position="324"/>
    </location>
</feature>
<protein>
    <recommendedName>
        <fullName evidence="11">Cyclic nucleotide-binding domain-containing protein</fullName>
    </recommendedName>
</protein>
<feature type="domain" description="PNPLA" evidence="8">
    <location>
        <begin position="385"/>
        <end position="563"/>
    </location>
</feature>
<evidence type="ECO:0000259" key="7">
    <source>
        <dbReference type="PROSITE" id="PS50042"/>
    </source>
</evidence>
<dbReference type="Gene3D" id="3.40.1090.10">
    <property type="entry name" value="Cytosolic phospholipase A2 catalytic domain"/>
    <property type="match status" value="2"/>
</dbReference>
<proteinExistence type="inferred from homology"/>
<organism evidence="9 10">
    <name type="scientific">Candidatus Sherwoodlollariibacterium unditelluris</name>
    <dbReference type="NCBI Taxonomy" id="1974757"/>
    <lineage>
        <taxon>Bacteria</taxon>
        <taxon>Pseudomonadati</taxon>
        <taxon>Candidatus Omnitrophota</taxon>
        <taxon>Candidatus Sherwoodlollariibacterium</taxon>
    </lineage>
</organism>
<dbReference type="PANTHER" id="PTHR14226:SF76">
    <property type="entry name" value="NTE FAMILY PROTEIN RSSA"/>
    <property type="match status" value="1"/>
</dbReference>
<sequence length="687" mass="77483">MELIDQDLIVREFPLFADLSNSECKIIKERSQLASYKKGDIIYAEGSPPSAFYCLILGRVVIYTQDKDGNKNILEYLHHGKYFGVISLLTNDEHSVTAQATNDSSFLVIKKEDFDFVVNKIPRLAIDLSRMLSRRLKRKDIHEKTIFESTAIAVFSSYSQAGKTMYALNLALSLKKETRKSVIILDILPIDKTHSLPHRLGILEQKVFDLSKGPADNPGLAKNFIVTSKFGVALLCFYYNPEDEFCVRRLVGILSGLVNDYHYLVLDLPSLMDRDIFSILNQSDIIHLLSGPDDLDLKKTHNLIKKLRDEFNFQEDKIKIVINEYKLSKITPMEQAQILGRNIFATLPRIEFGSGDRLALDNPDCEYAKAVRRISRYIGESMVGLVLGVGVAYGFCHIGVLKVIEEENIPIDIIAGSSIGALIASLWAIGRSSSEILEITSEFREPKHIWGLVDLTIPQLGFIKGNKLRRFLKRHLGDKTFYDARLPLKVIASDVKRKEPRVLDNGLLVDAVMASCAMPGVFAPFRFSRQAALNEGGIPQNAGKEDLLFDGGVISPLPTEPLFKMGVKKIIAVNVTPSRDDILRQYERIKENLKLNLTGGFKKKSWFNLGSYFKNTFGTNILDIIFSSVEILQSEVAQKEAQLADVVLHPDTSGLYWLELHKAREFAKRGEEEARRNLDKIWQVIND</sequence>
<dbReference type="Proteomes" id="UP000231292">
    <property type="component" value="Unassembled WGS sequence"/>
</dbReference>
<feature type="active site" description="Proton acceptor" evidence="5">
    <location>
        <position position="550"/>
    </location>
</feature>
<evidence type="ECO:0000256" key="1">
    <source>
        <dbReference type="ARBA" id="ARBA00006636"/>
    </source>
</evidence>
<evidence type="ECO:0008006" key="11">
    <source>
        <dbReference type="Google" id="ProtNLM"/>
    </source>
</evidence>
<dbReference type="InterPro" id="IPR027417">
    <property type="entry name" value="P-loop_NTPase"/>
</dbReference>
<dbReference type="Pfam" id="PF01734">
    <property type="entry name" value="Patatin"/>
    <property type="match status" value="1"/>
</dbReference>
<dbReference type="InterPro" id="IPR014710">
    <property type="entry name" value="RmlC-like_jellyroll"/>
</dbReference>
<feature type="active site" description="Nucleophile" evidence="5">
    <location>
        <position position="418"/>
    </location>
</feature>
<keyword evidence="3 5" id="KW-0442">Lipid degradation</keyword>
<evidence type="ECO:0000256" key="4">
    <source>
        <dbReference type="ARBA" id="ARBA00023098"/>
    </source>
</evidence>
<dbReference type="Pfam" id="PF00027">
    <property type="entry name" value="cNMP_binding"/>
    <property type="match status" value="1"/>
</dbReference>
<evidence type="ECO:0000256" key="6">
    <source>
        <dbReference type="SAM" id="Coils"/>
    </source>
</evidence>
<dbReference type="PANTHER" id="PTHR14226">
    <property type="entry name" value="NEUROPATHY TARGET ESTERASE/SWISS CHEESE D.MELANOGASTER"/>
    <property type="match status" value="1"/>
</dbReference>
<keyword evidence="6" id="KW-0175">Coiled coil</keyword>
<evidence type="ECO:0000313" key="10">
    <source>
        <dbReference type="Proteomes" id="UP000231292"/>
    </source>
</evidence>
<dbReference type="GO" id="GO:0016042">
    <property type="term" value="P:lipid catabolic process"/>
    <property type="evidence" value="ECO:0007669"/>
    <property type="project" value="UniProtKB-UniRule"/>
</dbReference>
<gene>
    <name evidence="9" type="ORF">COX41_02645</name>
</gene>
<evidence type="ECO:0000256" key="3">
    <source>
        <dbReference type="ARBA" id="ARBA00022963"/>
    </source>
</evidence>
<dbReference type="EMBL" id="PCRK01000058">
    <property type="protein sequence ID" value="PIP19485.1"/>
    <property type="molecule type" value="Genomic_DNA"/>
</dbReference>
<dbReference type="AlphaFoldDB" id="A0A2G9YJT0"/>
<dbReference type="InterPro" id="IPR018490">
    <property type="entry name" value="cNMP-bd_dom_sf"/>
</dbReference>
<dbReference type="CDD" id="cd07205">
    <property type="entry name" value="Pat_PNPLA6_PNPLA7_NTE1_like"/>
    <property type="match status" value="1"/>
</dbReference>
<keyword evidence="4 5" id="KW-0443">Lipid metabolism</keyword>
<dbReference type="SUPFAM" id="SSF52540">
    <property type="entry name" value="P-loop containing nucleoside triphosphate hydrolases"/>
    <property type="match status" value="1"/>
</dbReference>
<comment type="caution">
    <text evidence="9">The sequence shown here is derived from an EMBL/GenBank/DDBJ whole genome shotgun (WGS) entry which is preliminary data.</text>
</comment>
<evidence type="ECO:0000259" key="8">
    <source>
        <dbReference type="PROSITE" id="PS51635"/>
    </source>
</evidence>
<dbReference type="InterPro" id="IPR050301">
    <property type="entry name" value="NTE"/>
</dbReference>
<dbReference type="InterPro" id="IPR016035">
    <property type="entry name" value="Acyl_Trfase/lysoPLipase"/>
</dbReference>
<evidence type="ECO:0000313" key="9">
    <source>
        <dbReference type="EMBL" id="PIP19485.1"/>
    </source>
</evidence>
<dbReference type="InterPro" id="IPR002641">
    <property type="entry name" value="PNPLA_dom"/>
</dbReference>
<evidence type="ECO:0000256" key="2">
    <source>
        <dbReference type="ARBA" id="ARBA00022801"/>
    </source>
</evidence>
<dbReference type="Gene3D" id="3.40.50.300">
    <property type="entry name" value="P-loop containing nucleotide triphosphate hydrolases"/>
    <property type="match status" value="1"/>
</dbReference>